<dbReference type="Proteomes" id="UP000812287">
    <property type="component" value="Unassembled WGS sequence"/>
</dbReference>
<dbReference type="InterPro" id="IPR011009">
    <property type="entry name" value="Kinase-like_dom_sf"/>
</dbReference>
<evidence type="ECO:0000256" key="2">
    <source>
        <dbReference type="ARBA" id="ARBA00022527"/>
    </source>
</evidence>
<accession>A0A9P7VSX9</accession>
<comment type="similarity">
    <text evidence="10">Belongs to the protein kinase superfamily.</text>
</comment>
<evidence type="ECO:0000256" key="10">
    <source>
        <dbReference type="RuleBase" id="RU000304"/>
    </source>
</evidence>
<evidence type="ECO:0000256" key="5">
    <source>
        <dbReference type="ARBA" id="ARBA00022777"/>
    </source>
</evidence>
<dbReference type="OrthoDB" id="1668230at2759"/>
<protein>
    <recommendedName>
        <fullName evidence="1">non-specific serine/threonine protein kinase</fullName>
        <ecNumber evidence="1">2.7.11.1</ecNumber>
    </recommendedName>
</protein>
<dbReference type="GO" id="GO:0004674">
    <property type="term" value="F:protein serine/threonine kinase activity"/>
    <property type="evidence" value="ECO:0007669"/>
    <property type="project" value="UniProtKB-KW"/>
</dbReference>
<evidence type="ECO:0000313" key="13">
    <source>
        <dbReference type="EMBL" id="KAG7446237.1"/>
    </source>
</evidence>
<keyword evidence="5 13" id="KW-0418">Kinase</keyword>
<dbReference type="GeneID" id="66100888"/>
<dbReference type="Pfam" id="PF00069">
    <property type="entry name" value="Pkinase"/>
    <property type="match status" value="1"/>
</dbReference>
<organism evidence="13 14">
    <name type="scientific">Guyanagaster necrorhizus</name>
    <dbReference type="NCBI Taxonomy" id="856835"/>
    <lineage>
        <taxon>Eukaryota</taxon>
        <taxon>Fungi</taxon>
        <taxon>Dikarya</taxon>
        <taxon>Basidiomycota</taxon>
        <taxon>Agaricomycotina</taxon>
        <taxon>Agaricomycetes</taxon>
        <taxon>Agaricomycetidae</taxon>
        <taxon>Agaricales</taxon>
        <taxon>Marasmiineae</taxon>
        <taxon>Physalacriaceae</taxon>
        <taxon>Guyanagaster</taxon>
    </lineage>
</organism>
<evidence type="ECO:0000256" key="8">
    <source>
        <dbReference type="ARBA" id="ARBA00048679"/>
    </source>
</evidence>
<evidence type="ECO:0000256" key="11">
    <source>
        <dbReference type="SAM" id="MobiDB-lite"/>
    </source>
</evidence>
<comment type="catalytic activity">
    <reaction evidence="8">
        <text>L-seryl-[protein] + ATP = O-phospho-L-seryl-[protein] + ADP + H(+)</text>
        <dbReference type="Rhea" id="RHEA:17989"/>
        <dbReference type="Rhea" id="RHEA-COMP:9863"/>
        <dbReference type="Rhea" id="RHEA-COMP:11604"/>
        <dbReference type="ChEBI" id="CHEBI:15378"/>
        <dbReference type="ChEBI" id="CHEBI:29999"/>
        <dbReference type="ChEBI" id="CHEBI:30616"/>
        <dbReference type="ChEBI" id="CHEBI:83421"/>
        <dbReference type="ChEBI" id="CHEBI:456216"/>
        <dbReference type="EC" id="2.7.11.1"/>
    </reaction>
</comment>
<dbReference type="InterPro" id="IPR008271">
    <property type="entry name" value="Ser/Thr_kinase_AS"/>
</dbReference>
<evidence type="ECO:0000256" key="6">
    <source>
        <dbReference type="ARBA" id="ARBA00022840"/>
    </source>
</evidence>
<dbReference type="PROSITE" id="PS50011">
    <property type="entry name" value="PROTEIN_KINASE_DOM"/>
    <property type="match status" value="1"/>
</dbReference>
<evidence type="ECO:0000313" key="14">
    <source>
        <dbReference type="Proteomes" id="UP000812287"/>
    </source>
</evidence>
<evidence type="ECO:0000259" key="12">
    <source>
        <dbReference type="PROSITE" id="PS50011"/>
    </source>
</evidence>
<feature type="binding site" evidence="9">
    <location>
        <position position="183"/>
    </location>
    <ligand>
        <name>ATP</name>
        <dbReference type="ChEBI" id="CHEBI:30616"/>
    </ligand>
</feature>
<evidence type="ECO:0000256" key="9">
    <source>
        <dbReference type="PROSITE-ProRule" id="PRU10141"/>
    </source>
</evidence>
<dbReference type="PROSITE" id="PS00108">
    <property type="entry name" value="PROTEIN_KINASE_ST"/>
    <property type="match status" value="1"/>
</dbReference>
<feature type="compositionally biased region" description="Pro residues" evidence="11">
    <location>
        <begin position="100"/>
        <end position="109"/>
    </location>
</feature>
<feature type="domain" description="Protein kinase" evidence="12">
    <location>
        <begin position="151"/>
        <end position="431"/>
    </location>
</feature>
<sequence>MTLKFFSRIRRLMQVQPIPLTADGDFSDVVYPRGPLSSLSDLHPVPVASEADSSFTEPLGRNESDEVNRNYLEPVALTSTSIGMPQFLMETNRPSTETAPSPPLSPKPLPTSDWGQAEPKPPLLEPKPLIRDRDPVLQECLPPVTFSGKRYTFQYELGSGMYSRVLYAKRAKPYEEPKPVAVKVFHKSRLAGPTDGQTAHKLKSERVIDERNILEQITRERLPFLGKISASFQDENFVYMVMPLCMETLQNRLNYLCKRNLAMHRDQLLLYAAELVRLHGLGYYHLDIKPPNIMISGSGHIQLVDFGISLPASNALGHIYYDEIVGTQDWMAPEIGAGRLFSGSAADIWCYGLVLFSMFQCPYSFAFHKDPRRRIDICQKMTPAARDLVFSRVGLLDVVMPMELLNYVLKLLVQTPKDRYSIKQIKTHKFFEDV</sequence>
<feature type="region of interest" description="Disordered" evidence="11">
    <location>
        <begin position="92"/>
        <end position="128"/>
    </location>
</feature>
<keyword evidence="2 10" id="KW-0723">Serine/threonine-protein kinase</keyword>
<dbReference type="RefSeq" id="XP_043039737.1">
    <property type="nucleotide sequence ID" value="XM_043178596.1"/>
</dbReference>
<comment type="caution">
    <text evidence="13">The sequence shown here is derived from an EMBL/GenBank/DDBJ whole genome shotgun (WGS) entry which is preliminary data.</text>
</comment>
<comment type="catalytic activity">
    <reaction evidence="7">
        <text>L-threonyl-[protein] + ATP = O-phospho-L-threonyl-[protein] + ADP + H(+)</text>
        <dbReference type="Rhea" id="RHEA:46608"/>
        <dbReference type="Rhea" id="RHEA-COMP:11060"/>
        <dbReference type="Rhea" id="RHEA-COMP:11605"/>
        <dbReference type="ChEBI" id="CHEBI:15378"/>
        <dbReference type="ChEBI" id="CHEBI:30013"/>
        <dbReference type="ChEBI" id="CHEBI:30616"/>
        <dbReference type="ChEBI" id="CHEBI:61977"/>
        <dbReference type="ChEBI" id="CHEBI:456216"/>
        <dbReference type="EC" id="2.7.11.1"/>
    </reaction>
</comment>
<dbReference type="EMBL" id="MU250534">
    <property type="protein sequence ID" value="KAG7446237.1"/>
    <property type="molecule type" value="Genomic_DNA"/>
</dbReference>
<dbReference type="InterPro" id="IPR017441">
    <property type="entry name" value="Protein_kinase_ATP_BS"/>
</dbReference>
<evidence type="ECO:0000256" key="7">
    <source>
        <dbReference type="ARBA" id="ARBA00047899"/>
    </source>
</evidence>
<dbReference type="SMART" id="SM00220">
    <property type="entry name" value="S_TKc"/>
    <property type="match status" value="1"/>
</dbReference>
<evidence type="ECO:0000256" key="4">
    <source>
        <dbReference type="ARBA" id="ARBA00022741"/>
    </source>
</evidence>
<dbReference type="GO" id="GO:0005524">
    <property type="term" value="F:ATP binding"/>
    <property type="evidence" value="ECO:0007669"/>
    <property type="project" value="UniProtKB-UniRule"/>
</dbReference>
<name>A0A9P7VSX9_9AGAR</name>
<dbReference type="PANTHER" id="PTHR24356:SF1">
    <property type="entry name" value="SERINE_THREONINE-PROTEIN KINASE GREATWALL"/>
    <property type="match status" value="1"/>
</dbReference>
<evidence type="ECO:0000256" key="3">
    <source>
        <dbReference type="ARBA" id="ARBA00022679"/>
    </source>
</evidence>
<dbReference type="PROSITE" id="PS00107">
    <property type="entry name" value="PROTEIN_KINASE_ATP"/>
    <property type="match status" value="1"/>
</dbReference>
<keyword evidence="3" id="KW-0808">Transferase</keyword>
<reference evidence="13" key="1">
    <citation type="submission" date="2020-11" db="EMBL/GenBank/DDBJ databases">
        <title>Adaptations for nitrogen fixation in a non-lichenized fungal sporocarp promotes dispersal by wood-feeding termites.</title>
        <authorList>
            <consortium name="DOE Joint Genome Institute"/>
            <person name="Koch R.A."/>
            <person name="Yoon G."/>
            <person name="Arayal U."/>
            <person name="Lail K."/>
            <person name="Amirebrahimi M."/>
            <person name="Labutti K."/>
            <person name="Lipzen A."/>
            <person name="Riley R."/>
            <person name="Barry K."/>
            <person name="Henrissat B."/>
            <person name="Grigoriev I.V."/>
            <person name="Herr J.R."/>
            <person name="Aime M.C."/>
        </authorList>
    </citation>
    <scope>NUCLEOTIDE SEQUENCE</scope>
    <source>
        <strain evidence="13">MCA 3950</strain>
    </source>
</reference>
<dbReference type="SUPFAM" id="SSF56112">
    <property type="entry name" value="Protein kinase-like (PK-like)"/>
    <property type="match status" value="1"/>
</dbReference>
<keyword evidence="4 9" id="KW-0547">Nucleotide-binding</keyword>
<keyword evidence="14" id="KW-1185">Reference proteome</keyword>
<dbReference type="AlphaFoldDB" id="A0A9P7VSX9"/>
<dbReference type="EC" id="2.7.11.1" evidence="1"/>
<dbReference type="InterPro" id="IPR050236">
    <property type="entry name" value="Ser_Thr_kinase_AGC"/>
</dbReference>
<keyword evidence="6 9" id="KW-0067">ATP-binding</keyword>
<dbReference type="InterPro" id="IPR000719">
    <property type="entry name" value="Prot_kinase_dom"/>
</dbReference>
<dbReference type="Gene3D" id="3.30.200.20">
    <property type="entry name" value="Phosphorylase Kinase, domain 1"/>
    <property type="match status" value="1"/>
</dbReference>
<proteinExistence type="inferred from homology"/>
<gene>
    <name evidence="13" type="ORF">BT62DRAFT_105929</name>
</gene>
<dbReference type="Gene3D" id="1.10.510.10">
    <property type="entry name" value="Transferase(Phosphotransferase) domain 1"/>
    <property type="match status" value="1"/>
</dbReference>
<dbReference type="PANTHER" id="PTHR24356">
    <property type="entry name" value="SERINE/THREONINE-PROTEIN KINASE"/>
    <property type="match status" value="1"/>
</dbReference>
<evidence type="ECO:0000256" key="1">
    <source>
        <dbReference type="ARBA" id="ARBA00012513"/>
    </source>
</evidence>